<dbReference type="Proteomes" id="UP001311232">
    <property type="component" value="Unassembled WGS sequence"/>
</dbReference>
<dbReference type="EMBL" id="JAHHUM010002674">
    <property type="protein sequence ID" value="KAK5601488.1"/>
    <property type="molecule type" value="Genomic_DNA"/>
</dbReference>
<dbReference type="AlphaFoldDB" id="A0AAV9QX98"/>
<proteinExistence type="predicted"/>
<accession>A0AAV9QX98</accession>
<keyword evidence="2" id="KW-1185">Reference proteome</keyword>
<evidence type="ECO:0000313" key="2">
    <source>
        <dbReference type="Proteomes" id="UP001311232"/>
    </source>
</evidence>
<reference evidence="1 2" key="1">
    <citation type="submission" date="2021-06" db="EMBL/GenBank/DDBJ databases">
        <authorList>
            <person name="Palmer J.M."/>
        </authorList>
    </citation>
    <scope>NUCLEOTIDE SEQUENCE [LARGE SCALE GENOMIC DNA]</scope>
    <source>
        <strain evidence="1 2">MEX-2019</strain>
        <tissue evidence="1">Muscle</tissue>
    </source>
</reference>
<organism evidence="1 2">
    <name type="scientific">Crenichthys baileyi</name>
    <name type="common">White River springfish</name>
    <dbReference type="NCBI Taxonomy" id="28760"/>
    <lineage>
        <taxon>Eukaryota</taxon>
        <taxon>Metazoa</taxon>
        <taxon>Chordata</taxon>
        <taxon>Craniata</taxon>
        <taxon>Vertebrata</taxon>
        <taxon>Euteleostomi</taxon>
        <taxon>Actinopterygii</taxon>
        <taxon>Neopterygii</taxon>
        <taxon>Teleostei</taxon>
        <taxon>Neoteleostei</taxon>
        <taxon>Acanthomorphata</taxon>
        <taxon>Ovalentaria</taxon>
        <taxon>Atherinomorphae</taxon>
        <taxon>Cyprinodontiformes</taxon>
        <taxon>Goodeidae</taxon>
        <taxon>Crenichthys</taxon>
    </lineage>
</organism>
<name>A0AAV9QX98_9TELE</name>
<comment type="caution">
    <text evidence="1">The sequence shown here is derived from an EMBL/GenBank/DDBJ whole genome shotgun (WGS) entry which is preliminary data.</text>
</comment>
<evidence type="ECO:0000313" key="1">
    <source>
        <dbReference type="EMBL" id="KAK5601488.1"/>
    </source>
</evidence>
<sequence length="139" mass="15983">MHVKAPGWDGPPCCKYCKSVSCYLLFSRDLVVETDGQHAALLAPFFSCDTCCVLPLQKAACWAAFSFHHVEIFSKNIQPWCCKLLKFDITNKIYVFVKLKLKNLQSKNEKSAFYLIWVIFSYKYQYAFKLSQAVFKVAA</sequence>
<gene>
    <name evidence="1" type="ORF">CRENBAI_025448</name>
</gene>
<protein>
    <submittedName>
        <fullName evidence="1">Uncharacterized protein</fullName>
    </submittedName>
</protein>